<name>A0A1R2ALJ6_9CILI</name>
<sequence>MKKVDSDDSILSAIIGYILHYRWFVSLGLFISICVVLLIVVSVIIYKKYSSEPESQNDQEEEIFVERRKLLLPYSVMLSGINKHYLSEDFDEKPKVNNSSEIFKEALISNLKLPKS</sequence>
<evidence type="ECO:0000313" key="3">
    <source>
        <dbReference type="Proteomes" id="UP000187209"/>
    </source>
</evidence>
<organism evidence="2 3">
    <name type="scientific">Stentor coeruleus</name>
    <dbReference type="NCBI Taxonomy" id="5963"/>
    <lineage>
        <taxon>Eukaryota</taxon>
        <taxon>Sar</taxon>
        <taxon>Alveolata</taxon>
        <taxon>Ciliophora</taxon>
        <taxon>Postciliodesmatophora</taxon>
        <taxon>Heterotrichea</taxon>
        <taxon>Heterotrichida</taxon>
        <taxon>Stentoridae</taxon>
        <taxon>Stentor</taxon>
    </lineage>
</organism>
<dbReference type="EMBL" id="MPUH01002187">
    <property type="protein sequence ID" value="OMJ65369.1"/>
    <property type="molecule type" value="Genomic_DNA"/>
</dbReference>
<keyword evidence="1" id="KW-0472">Membrane</keyword>
<accession>A0A1R2ALJ6</accession>
<reference evidence="2 3" key="1">
    <citation type="submission" date="2016-11" db="EMBL/GenBank/DDBJ databases">
        <title>The macronuclear genome of Stentor coeruleus: a giant cell with tiny introns.</title>
        <authorList>
            <person name="Slabodnick M."/>
            <person name="Ruby J.G."/>
            <person name="Reiff S.B."/>
            <person name="Swart E.C."/>
            <person name="Gosai S."/>
            <person name="Prabakaran S."/>
            <person name="Witkowska E."/>
            <person name="Larue G.E."/>
            <person name="Fisher S."/>
            <person name="Freeman R.M."/>
            <person name="Gunawardena J."/>
            <person name="Chu W."/>
            <person name="Stover N.A."/>
            <person name="Gregory B.D."/>
            <person name="Nowacki M."/>
            <person name="Derisi J."/>
            <person name="Roy S.W."/>
            <person name="Marshall W.F."/>
            <person name="Sood P."/>
        </authorList>
    </citation>
    <scope>NUCLEOTIDE SEQUENCE [LARGE SCALE GENOMIC DNA]</scope>
    <source>
        <strain evidence="2">WM001</strain>
    </source>
</reference>
<comment type="caution">
    <text evidence="2">The sequence shown here is derived from an EMBL/GenBank/DDBJ whole genome shotgun (WGS) entry which is preliminary data.</text>
</comment>
<evidence type="ECO:0000256" key="1">
    <source>
        <dbReference type="SAM" id="Phobius"/>
    </source>
</evidence>
<keyword evidence="1" id="KW-0812">Transmembrane</keyword>
<protein>
    <submittedName>
        <fullName evidence="2">Uncharacterized protein</fullName>
    </submittedName>
</protein>
<gene>
    <name evidence="2" type="ORF">SteCoe_38364</name>
</gene>
<feature type="transmembrane region" description="Helical" evidence="1">
    <location>
        <begin position="20"/>
        <end position="46"/>
    </location>
</feature>
<keyword evidence="3" id="KW-1185">Reference proteome</keyword>
<evidence type="ECO:0000313" key="2">
    <source>
        <dbReference type="EMBL" id="OMJ65369.1"/>
    </source>
</evidence>
<keyword evidence="1" id="KW-1133">Transmembrane helix</keyword>
<dbReference type="AlphaFoldDB" id="A0A1R2ALJ6"/>
<proteinExistence type="predicted"/>
<dbReference type="Proteomes" id="UP000187209">
    <property type="component" value="Unassembled WGS sequence"/>
</dbReference>